<name>A0ABT1HW99_STRSD</name>
<evidence type="ECO:0000313" key="3">
    <source>
        <dbReference type="EMBL" id="MCP2259798.1"/>
    </source>
</evidence>
<dbReference type="Pfam" id="PF00903">
    <property type="entry name" value="Glyoxalase"/>
    <property type="match status" value="1"/>
</dbReference>
<keyword evidence="1" id="KW-0479">Metal-binding</keyword>
<gene>
    <name evidence="3" type="ORF">LX15_003507</name>
</gene>
<evidence type="ECO:0000256" key="1">
    <source>
        <dbReference type="ARBA" id="ARBA00022723"/>
    </source>
</evidence>
<keyword evidence="4" id="KW-1185">Reference proteome</keyword>
<proteinExistence type="predicted"/>
<sequence length="140" mass="15942">MTFARPMIMIYTDDLHRLADFYTEVFGFHQKWRWPQEPEPAELIQLVHGEDQVWLSLPNDPLHGRQPVTSGEHEASFVLCLETDDVDRTVDRLRADGLPVLYGPADHPSGERLAYVADPDGRPVMLYHEITSGGADTRTE</sequence>
<evidence type="ECO:0000313" key="4">
    <source>
        <dbReference type="Proteomes" id="UP001205311"/>
    </source>
</evidence>
<dbReference type="InterPro" id="IPR051785">
    <property type="entry name" value="MMCE/EMCE_epimerase"/>
</dbReference>
<dbReference type="EMBL" id="JAMTCP010000020">
    <property type="protein sequence ID" value="MCP2259798.1"/>
    <property type="molecule type" value="Genomic_DNA"/>
</dbReference>
<reference evidence="3 4" key="1">
    <citation type="submission" date="2022-06" db="EMBL/GenBank/DDBJ databases">
        <title>Genomic Encyclopedia of Archaeal and Bacterial Type Strains, Phase II (KMG-II): from individual species to whole genera.</title>
        <authorList>
            <person name="Goeker M."/>
        </authorList>
    </citation>
    <scope>NUCLEOTIDE SEQUENCE [LARGE SCALE GENOMIC DNA]</scope>
    <source>
        <strain evidence="3 4">DSM 40477</strain>
    </source>
</reference>
<dbReference type="Proteomes" id="UP001205311">
    <property type="component" value="Unassembled WGS sequence"/>
</dbReference>
<dbReference type="GO" id="GO:0016829">
    <property type="term" value="F:lyase activity"/>
    <property type="evidence" value="ECO:0007669"/>
    <property type="project" value="UniProtKB-KW"/>
</dbReference>
<dbReference type="RefSeq" id="WP_253670683.1">
    <property type="nucleotide sequence ID" value="NZ_JAMTCP010000020.1"/>
</dbReference>
<accession>A0ABT1HW99</accession>
<dbReference type="InterPro" id="IPR004360">
    <property type="entry name" value="Glyas_Fos-R_dOase_dom"/>
</dbReference>
<comment type="caution">
    <text evidence="3">The sequence shown here is derived from an EMBL/GenBank/DDBJ whole genome shotgun (WGS) entry which is preliminary data.</text>
</comment>
<dbReference type="Gene3D" id="3.10.180.10">
    <property type="entry name" value="2,3-Dihydroxybiphenyl 1,2-Dioxygenase, domain 1"/>
    <property type="match status" value="1"/>
</dbReference>
<dbReference type="SUPFAM" id="SSF54593">
    <property type="entry name" value="Glyoxalase/Bleomycin resistance protein/Dihydroxybiphenyl dioxygenase"/>
    <property type="match status" value="1"/>
</dbReference>
<dbReference type="PANTHER" id="PTHR43048">
    <property type="entry name" value="METHYLMALONYL-COA EPIMERASE"/>
    <property type="match status" value="1"/>
</dbReference>
<organism evidence="3 4">
    <name type="scientific">Streptoalloteichus tenebrarius (strain ATCC 17920 / DSM 40477 / JCM 4838 / CBS 697.72 / NBRC 16177 / NCIMB 11028 / NRRL B-12390 / A12253. 1 / ISP 5477)</name>
    <name type="common">Streptomyces tenebrarius</name>
    <dbReference type="NCBI Taxonomy" id="1933"/>
    <lineage>
        <taxon>Bacteria</taxon>
        <taxon>Bacillati</taxon>
        <taxon>Actinomycetota</taxon>
        <taxon>Actinomycetes</taxon>
        <taxon>Pseudonocardiales</taxon>
        <taxon>Pseudonocardiaceae</taxon>
        <taxon>Streptoalloteichus</taxon>
    </lineage>
</organism>
<feature type="domain" description="VOC" evidence="2">
    <location>
        <begin position="4"/>
        <end position="129"/>
    </location>
</feature>
<dbReference type="InterPro" id="IPR029068">
    <property type="entry name" value="Glyas_Bleomycin-R_OHBP_Dase"/>
</dbReference>
<keyword evidence="3" id="KW-0456">Lyase</keyword>
<dbReference type="PROSITE" id="PS51819">
    <property type="entry name" value="VOC"/>
    <property type="match status" value="1"/>
</dbReference>
<dbReference type="InterPro" id="IPR037523">
    <property type="entry name" value="VOC_core"/>
</dbReference>
<evidence type="ECO:0000259" key="2">
    <source>
        <dbReference type="PROSITE" id="PS51819"/>
    </source>
</evidence>
<dbReference type="PANTHER" id="PTHR43048:SF4">
    <property type="entry name" value="RING-CLEAVING DIOXYGENASE-RELATED"/>
    <property type="match status" value="1"/>
</dbReference>
<protein>
    <submittedName>
        <fullName evidence="3">Lactoylglutathione lyase</fullName>
    </submittedName>
</protein>